<name>A0AC35FN23_9BILA</name>
<dbReference type="WBParaSite" id="PS1159_v2.g18914.t1">
    <property type="protein sequence ID" value="PS1159_v2.g18914.t1"/>
    <property type="gene ID" value="PS1159_v2.g18914"/>
</dbReference>
<evidence type="ECO:0000313" key="2">
    <source>
        <dbReference type="WBParaSite" id="PS1159_v2.g18914.t1"/>
    </source>
</evidence>
<sequence length="374" mass="41511">MKAFNTLEKIESDLDINRVQTIALAALMGNNTATTSSHSTKSLFSNESPISSNVEMNQHHLSQPSQQQQQQQQHILSQNVISTTSPTLLQQLSSQAFGNHHSPIGLPPLSTSSAALMTTSSGCLSENSNKGSPALSPDQCLMQSFPSTAATIAAAANVISNSQDLSNHSIFGAYPSSMSHHQQQQQQQGFTTSTSSTPSTSSSSVSRPIRSQRTPMKEITTLDDPTELEEFMQQGEEGCINDMKQFITQFSLRQTTVAMMTGVSQPYISKLLNGNHKELSLRCRKNIYSWYLNCRRHPEKLASFLQDPSTRLETNNDGELVPQRRERYVFRPILIKILETFFAETPFPDYNKRAEIASACNSALQMDKKGNFFY</sequence>
<proteinExistence type="predicted"/>
<reference evidence="2" key="1">
    <citation type="submission" date="2022-11" db="UniProtKB">
        <authorList>
            <consortium name="WormBaseParasite"/>
        </authorList>
    </citation>
    <scope>IDENTIFICATION</scope>
</reference>
<organism evidence="1 2">
    <name type="scientific">Panagrolaimus sp. PS1159</name>
    <dbReference type="NCBI Taxonomy" id="55785"/>
    <lineage>
        <taxon>Eukaryota</taxon>
        <taxon>Metazoa</taxon>
        <taxon>Ecdysozoa</taxon>
        <taxon>Nematoda</taxon>
        <taxon>Chromadorea</taxon>
        <taxon>Rhabditida</taxon>
        <taxon>Tylenchina</taxon>
        <taxon>Panagrolaimomorpha</taxon>
        <taxon>Panagrolaimoidea</taxon>
        <taxon>Panagrolaimidae</taxon>
        <taxon>Panagrolaimus</taxon>
    </lineage>
</organism>
<evidence type="ECO:0000313" key="1">
    <source>
        <dbReference type="Proteomes" id="UP000887580"/>
    </source>
</evidence>
<accession>A0AC35FN23</accession>
<dbReference type="Proteomes" id="UP000887580">
    <property type="component" value="Unplaced"/>
</dbReference>
<protein>
    <submittedName>
        <fullName evidence="2">POU-specific atypical domain-containing protein</fullName>
    </submittedName>
</protein>